<dbReference type="KEGG" id="ttq:NIES37_61240"/>
<evidence type="ECO:0000256" key="4">
    <source>
        <dbReference type="NCBIfam" id="TIGR00152"/>
    </source>
</evidence>
<dbReference type="AlphaFoldDB" id="A0A1Z4N8R5"/>
<dbReference type="NCBIfam" id="TIGR00152">
    <property type="entry name" value="dephospho-CoA kinase"/>
    <property type="match status" value="1"/>
</dbReference>
<sequence length="198" mass="22226">MNKRIIGLTGGIATGKSTVANYLASAYNLPILDADIYARDAVSVGSPILSAIAQRYGSEILLPDGNLNRQKLGEIIFHRPEERHWVESLIHPYVGDRFLQEIAESSAPTIVLVIPLLFEANMTNLVTEIWVVYCSESQQMQRLIQRNHLSEEQAQARILSQMSIQEKRTFADYVLDNSYSVELLLKHVDEALKANSSK</sequence>
<dbReference type="UniPathway" id="UPA00241">
    <property type="reaction ID" value="UER00356"/>
</dbReference>
<dbReference type="SUPFAM" id="SSF52540">
    <property type="entry name" value="P-loop containing nucleoside triphosphate hydrolases"/>
    <property type="match status" value="1"/>
</dbReference>
<dbReference type="CDD" id="cd02022">
    <property type="entry name" value="DPCK"/>
    <property type="match status" value="1"/>
</dbReference>
<proteinExistence type="inferred from homology"/>
<dbReference type="EC" id="2.7.1.24" evidence="3 4"/>
<dbReference type="PANTHER" id="PTHR10695:SF46">
    <property type="entry name" value="BIFUNCTIONAL COENZYME A SYNTHASE-RELATED"/>
    <property type="match status" value="1"/>
</dbReference>
<keyword evidence="3" id="KW-0963">Cytoplasm</keyword>
<dbReference type="EMBL" id="AP018248">
    <property type="protein sequence ID" value="BAZ02116.1"/>
    <property type="molecule type" value="Genomic_DNA"/>
</dbReference>
<comment type="subcellular location">
    <subcellularLocation>
        <location evidence="3">Cytoplasm</location>
    </subcellularLocation>
</comment>
<accession>A0A1Z4N8R5</accession>
<feature type="binding site" evidence="3">
    <location>
        <begin position="13"/>
        <end position="18"/>
    </location>
    <ligand>
        <name>ATP</name>
        <dbReference type="ChEBI" id="CHEBI:30616"/>
    </ligand>
</feature>
<comment type="function">
    <text evidence="3">Catalyzes the phosphorylation of the 3'-hydroxyl group of dephosphocoenzyme A to form coenzyme A.</text>
</comment>
<dbReference type="PROSITE" id="PS51219">
    <property type="entry name" value="DPCK"/>
    <property type="match status" value="1"/>
</dbReference>
<evidence type="ECO:0000256" key="3">
    <source>
        <dbReference type="HAMAP-Rule" id="MF_00376"/>
    </source>
</evidence>
<evidence type="ECO:0000313" key="6">
    <source>
        <dbReference type="Proteomes" id="UP000218785"/>
    </source>
</evidence>
<gene>
    <name evidence="3" type="primary">coaE</name>
    <name evidence="5" type="ORF">NIES37_61240</name>
</gene>
<name>A0A1Z4N8R5_9CYAN</name>
<comment type="pathway">
    <text evidence="3">Cofactor biosynthesis; coenzyme A biosynthesis; CoA from (R)-pantothenate: step 5/5.</text>
</comment>
<organism evidence="5 6">
    <name type="scientific">Tolypothrix tenuis PCC 7101</name>
    <dbReference type="NCBI Taxonomy" id="231146"/>
    <lineage>
        <taxon>Bacteria</taxon>
        <taxon>Bacillati</taxon>
        <taxon>Cyanobacteriota</taxon>
        <taxon>Cyanophyceae</taxon>
        <taxon>Nostocales</taxon>
        <taxon>Tolypothrichaceae</taxon>
        <taxon>Tolypothrix</taxon>
    </lineage>
</organism>
<dbReference type="GO" id="GO:0004140">
    <property type="term" value="F:dephospho-CoA kinase activity"/>
    <property type="evidence" value="ECO:0007669"/>
    <property type="project" value="UniProtKB-UniRule"/>
</dbReference>
<dbReference type="Proteomes" id="UP000218785">
    <property type="component" value="Chromosome"/>
</dbReference>
<keyword evidence="3" id="KW-0418">Kinase</keyword>
<dbReference type="RefSeq" id="WP_096582106.1">
    <property type="nucleotide sequence ID" value="NZ_CAWNJS010000001.1"/>
</dbReference>
<dbReference type="GO" id="GO:0005737">
    <property type="term" value="C:cytoplasm"/>
    <property type="evidence" value="ECO:0007669"/>
    <property type="project" value="UniProtKB-SubCell"/>
</dbReference>
<keyword evidence="2 3" id="KW-0067">ATP-binding</keyword>
<keyword evidence="6" id="KW-1185">Reference proteome</keyword>
<evidence type="ECO:0000313" key="5">
    <source>
        <dbReference type="EMBL" id="BAZ02116.1"/>
    </source>
</evidence>
<dbReference type="InterPro" id="IPR027417">
    <property type="entry name" value="P-loop_NTPase"/>
</dbReference>
<dbReference type="InterPro" id="IPR001977">
    <property type="entry name" value="Depp_CoAkinase"/>
</dbReference>
<comment type="similarity">
    <text evidence="3">Belongs to the CoaE family.</text>
</comment>
<reference evidence="5 6" key="1">
    <citation type="submission" date="2017-06" db="EMBL/GenBank/DDBJ databases">
        <title>Genome sequencing of cyanobaciteial culture collection at National Institute for Environmental Studies (NIES).</title>
        <authorList>
            <person name="Hirose Y."/>
            <person name="Shimura Y."/>
            <person name="Fujisawa T."/>
            <person name="Nakamura Y."/>
            <person name="Kawachi M."/>
        </authorList>
    </citation>
    <scope>NUCLEOTIDE SEQUENCE [LARGE SCALE GENOMIC DNA]</scope>
    <source>
        <strain evidence="5 6">NIES-37</strain>
    </source>
</reference>
<dbReference type="Gene3D" id="3.40.50.300">
    <property type="entry name" value="P-loop containing nucleotide triphosphate hydrolases"/>
    <property type="match status" value="1"/>
</dbReference>
<keyword evidence="3" id="KW-0173">Coenzyme A biosynthesis</keyword>
<dbReference type="PANTHER" id="PTHR10695">
    <property type="entry name" value="DEPHOSPHO-COA KINASE-RELATED"/>
    <property type="match status" value="1"/>
</dbReference>
<evidence type="ECO:0000256" key="1">
    <source>
        <dbReference type="ARBA" id="ARBA00022741"/>
    </source>
</evidence>
<dbReference type="GO" id="GO:0005524">
    <property type="term" value="F:ATP binding"/>
    <property type="evidence" value="ECO:0007669"/>
    <property type="project" value="UniProtKB-UniRule"/>
</dbReference>
<dbReference type="HAMAP" id="MF_00376">
    <property type="entry name" value="Dephospho_CoA_kinase"/>
    <property type="match status" value="1"/>
</dbReference>
<keyword evidence="1 3" id="KW-0547">Nucleotide-binding</keyword>
<keyword evidence="3" id="KW-0808">Transferase</keyword>
<evidence type="ECO:0000256" key="2">
    <source>
        <dbReference type="ARBA" id="ARBA00022840"/>
    </source>
</evidence>
<dbReference type="Pfam" id="PF01121">
    <property type="entry name" value="CoaE"/>
    <property type="match status" value="1"/>
</dbReference>
<dbReference type="GO" id="GO:0015937">
    <property type="term" value="P:coenzyme A biosynthetic process"/>
    <property type="evidence" value="ECO:0007669"/>
    <property type="project" value="UniProtKB-UniRule"/>
</dbReference>
<comment type="catalytic activity">
    <reaction evidence="3">
        <text>3'-dephospho-CoA + ATP = ADP + CoA + H(+)</text>
        <dbReference type="Rhea" id="RHEA:18245"/>
        <dbReference type="ChEBI" id="CHEBI:15378"/>
        <dbReference type="ChEBI" id="CHEBI:30616"/>
        <dbReference type="ChEBI" id="CHEBI:57287"/>
        <dbReference type="ChEBI" id="CHEBI:57328"/>
        <dbReference type="ChEBI" id="CHEBI:456216"/>
        <dbReference type="EC" id="2.7.1.24"/>
    </reaction>
</comment>
<protein>
    <recommendedName>
        <fullName evidence="3 4">Dephospho-CoA kinase</fullName>
        <ecNumber evidence="3 4">2.7.1.24</ecNumber>
    </recommendedName>
    <alternativeName>
        <fullName evidence="3">Dephosphocoenzyme A kinase</fullName>
    </alternativeName>
</protein>